<reference evidence="1" key="1">
    <citation type="journal article" date="2023" name="Int. J. Syst. Evol. Microbiol.">
        <title>Methylocystis iwaonis sp. nov., a type II methane-oxidizing bacterium from surface soil of a rice paddy field in Japan, and emended description of the genus Methylocystis (ex Whittenbury et al. 1970) Bowman et al. 1993.</title>
        <authorList>
            <person name="Kaise H."/>
            <person name="Sawadogo J.B."/>
            <person name="Alam M.S."/>
            <person name="Ueno C."/>
            <person name="Dianou D."/>
            <person name="Shinjo R."/>
            <person name="Asakawa S."/>
        </authorList>
    </citation>
    <scope>NUCLEOTIDE SEQUENCE</scope>
    <source>
        <strain evidence="1">LMG27198</strain>
    </source>
</reference>
<dbReference type="SUPFAM" id="SSF53474">
    <property type="entry name" value="alpha/beta-Hydrolases"/>
    <property type="match status" value="1"/>
</dbReference>
<dbReference type="Gene3D" id="3.40.50.1820">
    <property type="entry name" value="alpha/beta hydrolase"/>
    <property type="match status" value="1"/>
</dbReference>
<evidence type="ECO:0000313" key="1">
    <source>
        <dbReference type="EMBL" id="GLI93556.1"/>
    </source>
</evidence>
<dbReference type="EMBL" id="BSEC01000001">
    <property type="protein sequence ID" value="GLI93556.1"/>
    <property type="molecule type" value="Genomic_DNA"/>
</dbReference>
<keyword evidence="1" id="KW-0449">Lipoprotein</keyword>
<dbReference type="Pfam" id="PF05990">
    <property type="entry name" value="DUF900"/>
    <property type="match status" value="1"/>
</dbReference>
<keyword evidence="2" id="KW-1185">Reference proteome</keyword>
<dbReference type="InterPro" id="IPR029058">
    <property type="entry name" value="AB_hydrolase_fold"/>
</dbReference>
<dbReference type="PANTHER" id="PTHR36513:SF1">
    <property type="entry name" value="TRANSMEMBRANE PROTEIN"/>
    <property type="match status" value="1"/>
</dbReference>
<proteinExistence type="predicted"/>
<dbReference type="PANTHER" id="PTHR36513">
    <property type="entry name" value="ABC TRANSMEMBRANE TYPE-1 DOMAIN-CONTAINING PROTEIN"/>
    <property type="match status" value="1"/>
</dbReference>
<evidence type="ECO:0000313" key="2">
    <source>
        <dbReference type="Proteomes" id="UP001144323"/>
    </source>
</evidence>
<sequence>MGCVSPVGVLEPVRTASPQATSLDILVATTRERSDDAGVVFSGDRGEAAFATVDVSIPPDSRRQIGEVQWPRSVPPDPASEFATLRIDQSLTSKEVEDWLRRHDGRDRRVLLFIHGFNTRFEEALFGFAQIFHDSGAEAAPVLFSWPSRGSVFNYVYDRESATFSRDALESLLHRLAASPNVKEIVVLAHSMGAWLAMESLRQMAIREGRVPAKIQNVILASPDIDVDVFRAQLEAFGEKRPEMTVFVSGQDRALRLSRGIGGDVERLGAADPAQKPWIAEKGVEVIDLSGAGGGDQLRHSKFAQNPDVVRFLGAELINGATRDPRAGTGERIGGVPMGVAQGVGDAAGLFLSAPVAILDPQFRRAYSTRAQQFWQGAEEAVERGPGPR</sequence>
<comment type="caution">
    <text evidence="1">The sequence shown here is derived from an EMBL/GenBank/DDBJ whole genome shotgun (WGS) entry which is preliminary data.</text>
</comment>
<organism evidence="1 2">
    <name type="scientific">Methylocystis echinoides</name>
    <dbReference type="NCBI Taxonomy" id="29468"/>
    <lineage>
        <taxon>Bacteria</taxon>
        <taxon>Pseudomonadati</taxon>
        <taxon>Pseudomonadota</taxon>
        <taxon>Alphaproteobacteria</taxon>
        <taxon>Hyphomicrobiales</taxon>
        <taxon>Methylocystaceae</taxon>
        <taxon>Methylocystis</taxon>
    </lineage>
</organism>
<accession>A0A9W6GV83</accession>
<dbReference type="InterPro" id="IPR010297">
    <property type="entry name" value="DUF900_hydrolase"/>
</dbReference>
<name>A0A9W6GV83_9HYPH</name>
<dbReference type="PIRSF" id="PIRSF033909">
    <property type="entry name" value="UCP033909"/>
    <property type="match status" value="1"/>
</dbReference>
<dbReference type="AlphaFoldDB" id="A0A9W6GV83"/>
<protein>
    <submittedName>
        <fullName evidence="1">Lipoprotein</fullName>
    </submittedName>
</protein>
<gene>
    <name evidence="1" type="ORF">LMG27198_25480</name>
</gene>
<dbReference type="Proteomes" id="UP001144323">
    <property type="component" value="Unassembled WGS sequence"/>
</dbReference>
<dbReference type="InterPro" id="IPR014586">
    <property type="entry name" value="UCP033909"/>
</dbReference>